<feature type="transmembrane region" description="Helical" evidence="6">
    <location>
        <begin position="177"/>
        <end position="194"/>
    </location>
</feature>
<dbReference type="Pfam" id="PF07690">
    <property type="entry name" value="MFS_1"/>
    <property type="match status" value="1"/>
</dbReference>
<protein>
    <submittedName>
        <fullName evidence="7">MFS transporter</fullName>
    </submittedName>
</protein>
<evidence type="ECO:0000256" key="4">
    <source>
        <dbReference type="ARBA" id="ARBA00022989"/>
    </source>
</evidence>
<dbReference type="InterPro" id="IPR011701">
    <property type="entry name" value="MFS"/>
</dbReference>
<keyword evidence="3 6" id="KW-0812">Transmembrane</keyword>
<keyword evidence="2" id="KW-1003">Cell membrane</keyword>
<dbReference type="InterPro" id="IPR036259">
    <property type="entry name" value="MFS_trans_sf"/>
</dbReference>
<reference evidence="8" key="1">
    <citation type="journal article" date="2019" name="Int. J. Syst. Evol. Microbiol.">
        <title>The Global Catalogue of Microorganisms (GCM) 10K type strain sequencing project: providing services to taxonomists for standard genome sequencing and annotation.</title>
        <authorList>
            <consortium name="The Broad Institute Genomics Platform"/>
            <consortium name="The Broad Institute Genome Sequencing Center for Infectious Disease"/>
            <person name="Wu L."/>
            <person name="Ma J."/>
        </authorList>
    </citation>
    <scope>NUCLEOTIDE SEQUENCE [LARGE SCALE GENOMIC DNA]</scope>
    <source>
        <strain evidence="8">JCM 9377</strain>
    </source>
</reference>
<comment type="subcellular location">
    <subcellularLocation>
        <location evidence="1">Cell membrane</location>
        <topology evidence="1">Multi-pass membrane protein</topology>
    </subcellularLocation>
</comment>
<evidence type="ECO:0000313" key="8">
    <source>
        <dbReference type="Proteomes" id="UP001501237"/>
    </source>
</evidence>
<evidence type="ECO:0000256" key="1">
    <source>
        <dbReference type="ARBA" id="ARBA00004651"/>
    </source>
</evidence>
<dbReference type="CDD" id="cd06173">
    <property type="entry name" value="MFS_MefA_like"/>
    <property type="match status" value="1"/>
</dbReference>
<keyword evidence="5 6" id="KW-0472">Membrane</keyword>
<dbReference type="PANTHER" id="PTHR23513:SF11">
    <property type="entry name" value="STAPHYLOFERRIN A TRANSPORTER"/>
    <property type="match status" value="1"/>
</dbReference>
<gene>
    <name evidence="7" type="ORF">GCM10010468_02490</name>
</gene>
<feature type="transmembrane region" description="Helical" evidence="6">
    <location>
        <begin position="21"/>
        <end position="47"/>
    </location>
</feature>
<dbReference type="Gene3D" id="1.20.1250.20">
    <property type="entry name" value="MFS general substrate transporter like domains"/>
    <property type="match status" value="1"/>
</dbReference>
<name>A0ABP6PZ75_9ACTN</name>
<feature type="transmembrane region" description="Helical" evidence="6">
    <location>
        <begin position="348"/>
        <end position="366"/>
    </location>
</feature>
<keyword evidence="4 6" id="KW-1133">Transmembrane helix</keyword>
<feature type="transmembrane region" description="Helical" evidence="6">
    <location>
        <begin position="311"/>
        <end position="327"/>
    </location>
</feature>
<feature type="transmembrane region" description="Helical" evidence="6">
    <location>
        <begin position="53"/>
        <end position="74"/>
    </location>
</feature>
<dbReference type="SUPFAM" id="SSF103473">
    <property type="entry name" value="MFS general substrate transporter"/>
    <property type="match status" value="1"/>
</dbReference>
<dbReference type="PANTHER" id="PTHR23513">
    <property type="entry name" value="INTEGRAL MEMBRANE EFFLUX PROTEIN-RELATED"/>
    <property type="match status" value="1"/>
</dbReference>
<feature type="transmembrane region" description="Helical" evidence="6">
    <location>
        <begin position="372"/>
        <end position="393"/>
    </location>
</feature>
<feature type="transmembrane region" description="Helical" evidence="6">
    <location>
        <begin position="230"/>
        <end position="250"/>
    </location>
</feature>
<dbReference type="EMBL" id="BAAAUV010000001">
    <property type="protein sequence ID" value="GAA3193269.1"/>
    <property type="molecule type" value="Genomic_DNA"/>
</dbReference>
<dbReference type="RefSeq" id="WP_344821246.1">
    <property type="nucleotide sequence ID" value="NZ_BAAAUV010000001.1"/>
</dbReference>
<organism evidence="7 8">
    <name type="scientific">Actinocorallia longicatena</name>
    <dbReference type="NCBI Taxonomy" id="111803"/>
    <lineage>
        <taxon>Bacteria</taxon>
        <taxon>Bacillati</taxon>
        <taxon>Actinomycetota</taxon>
        <taxon>Actinomycetes</taxon>
        <taxon>Streptosporangiales</taxon>
        <taxon>Thermomonosporaceae</taxon>
        <taxon>Actinocorallia</taxon>
    </lineage>
</organism>
<sequence>MTAVPEQARLRYRDAFAVREFRAIFAAHVISFVGMIMAEFATTVLVYRKTGSPLLTSLVFALAFLPHLFAGTFLSSLVDRIPLRRLMTGCTLATAALAGIMAVPGMPVPALLLLVFMIGMVSPILGGARAATLPQVMPGPAYVPARSMLRVVTQSAQVFGLGAGGLLLTVIEPHTALLLEACAFVVAAMLLRFGTSERPPAPSDGTSMVKDSLSGIRDVLSLRPLRRNLLLGWTVSMLSVAPEALANPYAAEAGFDTARLGLMMAALPLGCTVGEFAGMWLMSPSRQVRLIAPLAAVVLVPLLGYALTPGIAGVMLILFVSGAGIAYHLGQDHHLLESTPEALRSRALALQTTGLMFFQGVGFAGAGAAGQFASVSVIVPVCAVLGLLALAALRPSPPLKA</sequence>
<evidence type="ECO:0000256" key="5">
    <source>
        <dbReference type="ARBA" id="ARBA00023136"/>
    </source>
</evidence>
<feature type="transmembrane region" description="Helical" evidence="6">
    <location>
        <begin position="262"/>
        <end position="281"/>
    </location>
</feature>
<comment type="caution">
    <text evidence="7">The sequence shown here is derived from an EMBL/GenBank/DDBJ whole genome shotgun (WGS) entry which is preliminary data.</text>
</comment>
<accession>A0ABP6PZ75</accession>
<proteinExistence type="predicted"/>
<evidence type="ECO:0000256" key="2">
    <source>
        <dbReference type="ARBA" id="ARBA00022475"/>
    </source>
</evidence>
<evidence type="ECO:0000256" key="3">
    <source>
        <dbReference type="ARBA" id="ARBA00022692"/>
    </source>
</evidence>
<evidence type="ECO:0000313" key="7">
    <source>
        <dbReference type="EMBL" id="GAA3193269.1"/>
    </source>
</evidence>
<keyword evidence="8" id="KW-1185">Reference proteome</keyword>
<evidence type="ECO:0000256" key="6">
    <source>
        <dbReference type="SAM" id="Phobius"/>
    </source>
</evidence>
<dbReference type="Proteomes" id="UP001501237">
    <property type="component" value="Unassembled WGS sequence"/>
</dbReference>